<dbReference type="Gene3D" id="3.30.565.10">
    <property type="entry name" value="Histidine kinase-like ATPase, C-terminal domain"/>
    <property type="match status" value="1"/>
</dbReference>
<evidence type="ECO:0000259" key="6">
    <source>
        <dbReference type="PROSITE" id="PS50109"/>
    </source>
</evidence>
<keyword evidence="4 7" id="KW-0418">Kinase</keyword>
<dbReference type="PANTHER" id="PTHR43547">
    <property type="entry name" value="TWO-COMPONENT HISTIDINE KINASE"/>
    <property type="match status" value="1"/>
</dbReference>
<dbReference type="InterPro" id="IPR003594">
    <property type="entry name" value="HATPase_dom"/>
</dbReference>
<evidence type="ECO:0000313" key="8">
    <source>
        <dbReference type="Proteomes" id="UP000235036"/>
    </source>
</evidence>
<dbReference type="Proteomes" id="UP000235036">
    <property type="component" value="Unassembled WGS sequence"/>
</dbReference>
<dbReference type="RefSeq" id="WP_016866795.1">
    <property type="nucleotide sequence ID" value="NZ_CAWNVR010000314.1"/>
</dbReference>
<dbReference type="SUPFAM" id="SSF55874">
    <property type="entry name" value="ATPase domain of HSP90 chaperone/DNA topoisomerase II/histidine kinase"/>
    <property type="match status" value="1"/>
</dbReference>
<dbReference type="InterPro" id="IPR005467">
    <property type="entry name" value="His_kinase_dom"/>
</dbReference>
<reference evidence="7 8" key="1">
    <citation type="submission" date="2017-08" db="EMBL/GenBank/DDBJ databases">
        <title>Genomes of Fischerella (Mastigocladus) sp. strains.</title>
        <authorList>
            <person name="Miller S.R."/>
        </authorList>
    </citation>
    <scope>NUCLEOTIDE SEQUENCE [LARGE SCALE GENOMIC DNA]</scope>
    <source>
        <strain evidence="7 8">CCMEE 5323</strain>
    </source>
</reference>
<dbReference type="AlphaFoldDB" id="A0A2N6K3Y5"/>
<evidence type="ECO:0000256" key="5">
    <source>
        <dbReference type="ARBA" id="ARBA00023012"/>
    </source>
</evidence>
<evidence type="ECO:0000256" key="1">
    <source>
        <dbReference type="ARBA" id="ARBA00000085"/>
    </source>
</evidence>
<evidence type="ECO:0000256" key="4">
    <source>
        <dbReference type="ARBA" id="ARBA00022777"/>
    </source>
</evidence>
<dbReference type="PROSITE" id="PS50109">
    <property type="entry name" value="HIS_KIN"/>
    <property type="match status" value="1"/>
</dbReference>
<dbReference type="InterPro" id="IPR004358">
    <property type="entry name" value="Sig_transdc_His_kin-like_C"/>
</dbReference>
<keyword evidence="8" id="KW-1185">Reference proteome</keyword>
<proteinExistence type="predicted"/>
<comment type="caution">
    <text evidence="7">The sequence shown here is derived from an EMBL/GenBank/DDBJ whole genome shotgun (WGS) entry which is preliminary data.</text>
</comment>
<keyword evidence="3" id="KW-0597">Phosphoprotein</keyword>
<feature type="domain" description="Histidine kinase" evidence="6">
    <location>
        <begin position="28"/>
        <end position="246"/>
    </location>
</feature>
<dbReference type="SMART" id="SM00387">
    <property type="entry name" value="HATPase_c"/>
    <property type="match status" value="1"/>
</dbReference>
<accession>A0A2N6K3Y5</accession>
<sequence>MIQKARDNQLNYQYITKENQKKDILIHCIMHDIAGQLSGINCCLMLLETENLTPKAREYLEIAKKQALQEEILIRDILNAFSAEVTSLESFTVDADMAPNVLTSAQEVIQLLSPTFVLNQVQLQLADNIDKTLDWRVISDKSRLNRIIANLAENAFRHSPMDSTVTIGLQEEEDSIVITVDDQGSGVPPESVKHIFEKFSQVGKSGRVGLGLYFCRITVERWGGQIGYQPLPQGGSRFWVRLLKPKPKTEE</sequence>
<dbReference type="EMBL" id="NRQW01000222">
    <property type="protein sequence ID" value="PLZ90488.1"/>
    <property type="molecule type" value="Genomic_DNA"/>
</dbReference>
<organism evidence="7 8">
    <name type="scientific">Fischerella muscicola CCMEE 5323</name>
    <dbReference type="NCBI Taxonomy" id="2019572"/>
    <lineage>
        <taxon>Bacteria</taxon>
        <taxon>Bacillati</taxon>
        <taxon>Cyanobacteriota</taxon>
        <taxon>Cyanophyceae</taxon>
        <taxon>Nostocales</taxon>
        <taxon>Hapalosiphonaceae</taxon>
        <taxon>Fischerella</taxon>
    </lineage>
</organism>
<dbReference type="Gene3D" id="1.10.287.130">
    <property type="match status" value="1"/>
</dbReference>
<evidence type="ECO:0000313" key="7">
    <source>
        <dbReference type="EMBL" id="PLZ90488.1"/>
    </source>
</evidence>
<dbReference type="InterPro" id="IPR036890">
    <property type="entry name" value="HATPase_C_sf"/>
</dbReference>
<dbReference type="PRINTS" id="PR00344">
    <property type="entry name" value="BCTRLSENSOR"/>
</dbReference>
<keyword evidence="5" id="KW-0902">Two-component regulatory system</keyword>
<dbReference type="Pfam" id="PF02518">
    <property type="entry name" value="HATPase_c"/>
    <property type="match status" value="1"/>
</dbReference>
<dbReference type="EC" id="2.7.13.3" evidence="2"/>
<dbReference type="GO" id="GO:0000155">
    <property type="term" value="F:phosphorelay sensor kinase activity"/>
    <property type="evidence" value="ECO:0007669"/>
    <property type="project" value="TreeGrafter"/>
</dbReference>
<comment type="catalytic activity">
    <reaction evidence="1">
        <text>ATP + protein L-histidine = ADP + protein N-phospho-L-histidine.</text>
        <dbReference type="EC" id="2.7.13.3"/>
    </reaction>
</comment>
<keyword evidence="4 7" id="KW-0808">Transferase</keyword>
<gene>
    <name evidence="7" type="ORF">CEN44_10595</name>
</gene>
<evidence type="ECO:0000256" key="3">
    <source>
        <dbReference type="ARBA" id="ARBA00022553"/>
    </source>
</evidence>
<protein>
    <recommendedName>
        <fullName evidence="2">histidine kinase</fullName>
        <ecNumber evidence="2">2.7.13.3</ecNumber>
    </recommendedName>
</protein>
<dbReference type="PANTHER" id="PTHR43547:SF2">
    <property type="entry name" value="HYBRID SIGNAL TRANSDUCTION HISTIDINE KINASE C"/>
    <property type="match status" value="1"/>
</dbReference>
<evidence type="ECO:0000256" key="2">
    <source>
        <dbReference type="ARBA" id="ARBA00012438"/>
    </source>
</evidence>
<name>A0A2N6K3Y5_FISMU</name>